<dbReference type="AlphaFoldDB" id="A0A6C2TWH8"/>
<sequence>MTGLDTNVLVRYIVQDDPKQSKLATECIEQRCTSESPGFVNLVVLCELTWVLARGYGYGRDTVAAVLRGILSSPELRVEGDEAAWQALKVYEQGTAGFADGLIGIQNRRAGASATVTFDRKAAKDACFELLK</sequence>
<evidence type="ECO:0000313" key="3">
    <source>
        <dbReference type="Proteomes" id="UP000366872"/>
    </source>
</evidence>
<dbReference type="EMBL" id="CAAHFG010000001">
    <property type="protein sequence ID" value="VGO12030.1"/>
    <property type="molecule type" value="Genomic_DNA"/>
</dbReference>
<gene>
    <name evidence="2" type="ORF">PDESU_00579</name>
</gene>
<dbReference type="RefSeq" id="WP_136077730.1">
    <property type="nucleotide sequence ID" value="NZ_CAAHFG010000001.1"/>
</dbReference>
<dbReference type="CDD" id="cd18683">
    <property type="entry name" value="PIN_VapC-like"/>
    <property type="match status" value="1"/>
</dbReference>
<proteinExistence type="predicted"/>
<protein>
    <recommendedName>
        <fullName evidence="1">PIN domain-containing protein</fullName>
    </recommendedName>
</protein>
<evidence type="ECO:0000259" key="1">
    <source>
        <dbReference type="Pfam" id="PF01850"/>
    </source>
</evidence>
<dbReference type="Proteomes" id="UP000366872">
    <property type="component" value="Unassembled WGS sequence"/>
</dbReference>
<evidence type="ECO:0000313" key="2">
    <source>
        <dbReference type="EMBL" id="VGO12030.1"/>
    </source>
</evidence>
<dbReference type="InterPro" id="IPR002716">
    <property type="entry name" value="PIN_dom"/>
</dbReference>
<reference evidence="2 3" key="1">
    <citation type="submission" date="2019-04" db="EMBL/GenBank/DDBJ databases">
        <authorList>
            <person name="Van Vliet M D."/>
        </authorList>
    </citation>
    <scope>NUCLEOTIDE SEQUENCE [LARGE SCALE GENOMIC DNA]</scope>
    <source>
        <strain evidence="2 3">F1</strain>
    </source>
</reference>
<keyword evidence="3" id="KW-1185">Reference proteome</keyword>
<accession>A0A6C2TWH8</accession>
<feature type="domain" description="PIN" evidence="1">
    <location>
        <begin position="4"/>
        <end position="123"/>
    </location>
</feature>
<dbReference type="InterPro" id="IPR029060">
    <property type="entry name" value="PIN-like_dom_sf"/>
</dbReference>
<dbReference type="Gene3D" id="3.40.50.1010">
    <property type="entry name" value="5'-nuclease"/>
    <property type="match status" value="1"/>
</dbReference>
<name>A0A6C2TWH8_PONDE</name>
<dbReference type="Pfam" id="PF01850">
    <property type="entry name" value="PIN"/>
    <property type="match status" value="1"/>
</dbReference>
<dbReference type="PANTHER" id="PTHR39664">
    <property type="match status" value="1"/>
</dbReference>
<organism evidence="2 3">
    <name type="scientific">Pontiella desulfatans</name>
    <dbReference type="NCBI Taxonomy" id="2750659"/>
    <lineage>
        <taxon>Bacteria</taxon>
        <taxon>Pseudomonadati</taxon>
        <taxon>Kiritimatiellota</taxon>
        <taxon>Kiritimatiellia</taxon>
        <taxon>Kiritimatiellales</taxon>
        <taxon>Pontiellaceae</taxon>
        <taxon>Pontiella</taxon>
    </lineage>
</organism>
<dbReference type="PANTHER" id="PTHR39664:SF2">
    <property type="entry name" value="NUCLEIC ACID-BINDING PROTEIN, CONTAINING PIN DOMAIN-RELATED"/>
    <property type="match status" value="1"/>
</dbReference>
<dbReference type="SUPFAM" id="SSF88723">
    <property type="entry name" value="PIN domain-like"/>
    <property type="match status" value="1"/>
</dbReference>